<reference evidence="1 2" key="1">
    <citation type="submission" date="2016-08" db="EMBL/GenBank/DDBJ databases">
        <authorList>
            <consortium name="Lentinula edodes genome sequencing consortium"/>
            <person name="Sakamoto Y."/>
            <person name="Nakade K."/>
            <person name="Sato S."/>
            <person name="Yoshida Y."/>
            <person name="Miyazaki K."/>
            <person name="Natsume S."/>
            <person name="Konno N."/>
        </authorList>
    </citation>
    <scope>NUCLEOTIDE SEQUENCE [LARGE SCALE GENOMIC DNA]</scope>
    <source>
        <strain evidence="1 2">NBRC 111202</strain>
    </source>
</reference>
<keyword evidence="2" id="KW-1185">Reference proteome</keyword>
<proteinExistence type="predicted"/>
<evidence type="ECO:0000313" key="2">
    <source>
        <dbReference type="Proteomes" id="UP000188533"/>
    </source>
</evidence>
<dbReference type="EMBL" id="BDGU01000347">
    <property type="protein sequence ID" value="GAW06739.1"/>
    <property type="molecule type" value="Genomic_DNA"/>
</dbReference>
<accession>A0A1Q3EHV6</accession>
<dbReference type="AlphaFoldDB" id="A0A1Q3EHV6"/>
<name>A0A1Q3EHV6_LENED</name>
<evidence type="ECO:0000313" key="1">
    <source>
        <dbReference type="EMBL" id="GAW06739.1"/>
    </source>
</evidence>
<reference evidence="1 2" key="2">
    <citation type="submission" date="2017-02" db="EMBL/GenBank/DDBJ databases">
        <title>A genome survey and senescence transcriptome analysis in Lentinula edodes.</title>
        <authorList>
            <person name="Sakamoto Y."/>
            <person name="Nakade K."/>
            <person name="Sato S."/>
            <person name="Yoshida Y."/>
            <person name="Miyazaki K."/>
            <person name="Natsume S."/>
            <person name="Konno N."/>
        </authorList>
    </citation>
    <scope>NUCLEOTIDE SEQUENCE [LARGE SCALE GENOMIC DNA]</scope>
    <source>
        <strain evidence="1 2">NBRC 111202</strain>
    </source>
</reference>
<organism evidence="1 2">
    <name type="scientific">Lentinula edodes</name>
    <name type="common">Shiitake mushroom</name>
    <name type="synonym">Lentinus edodes</name>
    <dbReference type="NCBI Taxonomy" id="5353"/>
    <lineage>
        <taxon>Eukaryota</taxon>
        <taxon>Fungi</taxon>
        <taxon>Dikarya</taxon>
        <taxon>Basidiomycota</taxon>
        <taxon>Agaricomycotina</taxon>
        <taxon>Agaricomycetes</taxon>
        <taxon>Agaricomycetidae</taxon>
        <taxon>Agaricales</taxon>
        <taxon>Marasmiineae</taxon>
        <taxon>Omphalotaceae</taxon>
        <taxon>Lentinula</taxon>
    </lineage>
</organism>
<dbReference type="Proteomes" id="UP000188533">
    <property type="component" value="Unassembled WGS sequence"/>
</dbReference>
<comment type="caution">
    <text evidence="1">The sequence shown here is derived from an EMBL/GenBank/DDBJ whole genome shotgun (WGS) entry which is preliminary data.</text>
</comment>
<protein>
    <submittedName>
        <fullName evidence="1">Calcium proton exchanger</fullName>
    </submittedName>
</protein>
<gene>
    <name evidence="1" type="ORF">LENED_008684</name>
</gene>
<sequence length="80" mass="9016">MNLTEFLNDTMEYIATGLDQKHTGILNASFGNIVKFFVGIAVLFQGKIVIVQNMGYAWIYLGKHAINLRLVLPCSWNEIP</sequence>